<feature type="compositionally biased region" description="Basic and acidic residues" evidence="10">
    <location>
        <begin position="1178"/>
        <end position="1189"/>
    </location>
</feature>
<dbReference type="GO" id="GO:0035514">
    <property type="term" value="F:DNA demethylase activity"/>
    <property type="evidence" value="ECO:0007669"/>
    <property type="project" value="InterPro"/>
</dbReference>
<dbReference type="FunFam" id="1.10.1670.10:FF:000004">
    <property type="entry name" value="DNA glycosylase/AP lyase ROS1"/>
    <property type="match status" value="1"/>
</dbReference>
<comment type="similarity">
    <text evidence="3">Belongs to the DNA glycosylase family. DEMETER subfamily.</text>
</comment>
<evidence type="ECO:0000256" key="6">
    <source>
        <dbReference type="ARBA" id="ARBA00023004"/>
    </source>
</evidence>
<dbReference type="InterPro" id="IPR003265">
    <property type="entry name" value="HhH-GPD_domain"/>
</dbReference>
<feature type="region of interest" description="Disordered" evidence="10">
    <location>
        <begin position="1"/>
        <end position="26"/>
    </location>
</feature>
<evidence type="ECO:0000313" key="13">
    <source>
        <dbReference type="Proteomes" id="UP001443914"/>
    </source>
</evidence>
<accession>A0AAW1N8L4</accession>
<feature type="region of interest" description="Disordered" evidence="10">
    <location>
        <begin position="725"/>
        <end position="763"/>
    </location>
</feature>
<feature type="region of interest" description="Disordered" evidence="10">
    <location>
        <begin position="580"/>
        <end position="619"/>
    </location>
</feature>
<dbReference type="Gene3D" id="1.10.340.30">
    <property type="entry name" value="Hypothetical protein, domain 2"/>
    <property type="match status" value="1"/>
</dbReference>
<evidence type="ECO:0000256" key="3">
    <source>
        <dbReference type="ARBA" id="ARBA00005646"/>
    </source>
</evidence>
<dbReference type="SMART" id="SM00478">
    <property type="entry name" value="ENDO3c"/>
    <property type="match status" value="1"/>
</dbReference>
<feature type="compositionally biased region" description="Basic and acidic residues" evidence="10">
    <location>
        <begin position="502"/>
        <end position="513"/>
    </location>
</feature>
<dbReference type="GO" id="GO:0006284">
    <property type="term" value="P:base-excision repair"/>
    <property type="evidence" value="ECO:0007669"/>
    <property type="project" value="InterPro"/>
</dbReference>
<dbReference type="Gene3D" id="1.10.1670.10">
    <property type="entry name" value="Helix-hairpin-Helix base-excision DNA repair enzymes (C-terminal)"/>
    <property type="match status" value="1"/>
</dbReference>
<reference evidence="12" key="1">
    <citation type="submission" date="2024-03" db="EMBL/GenBank/DDBJ databases">
        <title>WGS assembly of Saponaria officinalis var. Norfolk2.</title>
        <authorList>
            <person name="Jenkins J."/>
            <person name="Shu S."/>
            <person name="Grimwood J."/>
            <person name="Barry K."/>
            <person name="Goodstein D."/>
            <person name="Schmutz J."/>
            <person name="Leebens-Mack J."/>
            <person name="Osbourn A."/>
        </authorList>
    </citation>
    <scope>NUCLEOTIDE SEQUENCE [LARGE SCALE GENOMIC DNA]</scope>
    <source>
        <strain evidence="12">JIC</strain>
    </source>
</reference>
<dbReference type="Proteomes" id="UP001443914">
    <property type="component" value="Unassembled WGS sequence"/>
</dbReference>
<keyword evidence="5" id="KW-0479">Metal-binding</keyword>
<gene>
    <name evidence="12" type="ORF">RND81_01G028900</name>
</gene>
<dbReference type="GO" id="GO:0003677">
    <property type="term" value="F:DNA binding"/>
    <property type="evidence" value="ECO:0007669"/>
    <property type="project" value="UniProtKB-KW"/>
</dbReference>
<dbReference type="GO" id="GO:0051539">
    <property type="term" value="F:4 iron, 4 sulfur cluster binding"/>
    <property type="evidence" value="ECO:0007669"/>
    <property type="project" value="UniProtKB-KW"/>
</dbReference>
<feature type="region of interest" description="Disordered" evidence="10">
    <location>
        <begin position="692"/>
        <end position="713"/>
    </location>
</feature>
<evidence type="ECO:0000256" key="10">
    <source>
        <dbReference type="SAM" id="MobiDB-lite"/>
    </source>
</evidence>
<dbReference type="SUPFAM" id="SSF48150">
    <property type="entry name" value="DNA-glycosylase"/>
    <property type="match status" value="1"/>
</dbReference>
<dbReference type="EMBL" id="JBDFQZ010000001">
    <property type="protein sequence ID" value="KAK9755487.1"/>
    <property type="molecule type" value="Genomic_DNA"/>
</dbReference>
<evidence type="ECO:0000256" key="2">
    <source>
        <dbReference type="ARBA" id="ARBA00004123"/>
    </source>
</evidence>
<evidence type="ECO:0000256" key="9">
    <source>
        <dbReference type="ARBA" id="ARBA00023242"/>
    </source>
</evidence>
<feature type="compositionally biased region" description="Basic and acidic residues" evidence="10">
    <location>
        <begin position="1282"/>
        <end position="1293"/>
    </location>
</feature>
<feature type="region of interest" description="Disordered" evidence="10">
    <location>
        <begin position="1178"/>
        <end position="1212"/>
    </location>
</feature>
<dbReference type="Pfam" id="PF15629">
    <property type="entry name" value="Perm-CXXC"/>
    <property type="match status" value="1"/>
</dbReference>
<dbReference type="CDD" id="cd00056">
    <property type="entry name" value="ENDO3c"/>
    <property type="match status" value="1"/>
</dbReference>
<name>A0AAW1N8L4_SAPOF</name>
<feature type="compositionally biased region" description="Low complexity" evidence="10">
    <location>
        <begin position="515"/>
        <end position="528"/>
    </location>
</feature>
<dbReference type="GO" id="GO:0141166">
    <property type="term" value="P:chromosomal 5-methylcytosine DNA demethylation pathway"/>
    <property type="evidence" value="ECO:0007669"/>
    <property type="project" value="InterPro"/>
</dbReference>
<keyword evidence="13" id="KW-1185">Reference proteome</keyword>
<evidence type="ECO:0000313" key="12">
    <source>
        <dbReference type="EMBL" id="KAK9755487.1"/>
    </source>
</evidence>
<feature type="region of interest" description="Disordered" evidence="10">
    <location>
        <begin position="502"/>
        <end position="531"/>
    </location>
</feature>
<sequence length="1942" mass="217094">MMETQRTEGSWTPETPVKPNVGRRNPIYDDGQGALLAQAWGEREASLSKFNNNNINIDINNNTPQNNNININDIWDGGHGTTQLRRENVEIERQGLEGYLPHWSSQGRKSVMSYGSSDHGSVSYPVYDAWDSVSSWKNNGSILERDFGDADFSTMSFGDLLNINESLTLRNNGSTASNGMLLPSWGSRPQDSGLLLGNQGGTSQQINGLYSQGTLNDAFTGPFWSASDPKLLPSDKHASGSSVFAPATPDSWQRLQRHLASENAPPCSNERLNEQNMFPDHAVAAKMIEIQDGQNEKVSGPITDSLPGKVSTVEEDNSLDKGNQAIDLNNTPQKKPRRRRYQPKVIRENKPKRTPKPKTPKPTETQGKRKYARKNKTNTPTAKPPEEGTEPKPSEQKPTEPEPKETPVKSCKKSLNFDLNGQATEQSSNVGFDAEPQTSECQEAGNESVGKMSISAYDLNLTQNQELREYISLPVMENVDNSQMNNNILMEDGVKSPECLSEKKAESSTRKDCGSAQSPNSSPCASSSEVAQTRGLKRSVSYAAETFVDVEIATTEYTPWVPNNISPRVTPTELPGQSFTLKSCKRKRTEKAQTSYVQSTSSVAASEDTSQGGKDQGHPQVELTASKYYCYNSTVGISEVSNNYAMLVERSENRYQLMKTWADLSRLNKKKRTKGATRVRDLAPLSGIAAEAEGARKKKVDSESGSHPCHEASSGVLCCTEGLASETKTTPKSNRRSKKQDDVNSNWNIVPYNPPAKEATGSVEAPPLRKRRYSILQLTQRFRKLDINRGKRKNSRKQNRSIVPYRGNKQEQNALVLYDKDGSMVPYEGPFNPINKRRQRARVDLDDETTRVWRLLLENIDNEGVNGTDEEKAKWWENERSVFQGRVDSFIARMRLVQGDRRFTPWKGSVLDSVIGVFLTQNVSDHLSSSAFMSMAARFPLKTETSGSTVSEEATSGLFGETEIIEPEERITWNEKIVDQPTLDKNSRAIFYFDHSEDKEVVNSRERSEKKAGPVRPTQYFSETYQKVSSYARGYDANSQTTETETVYHQGEDKARDDASSSQQSVISSQNSINSSNQQTVAIMSTFSESYARTQAVTSSSKFDCLDHTASFMGLLKMAEGNMHHQFNSQAQVQGHLEHMKHVTEYYPGVSSSNYPLNLEAGFHVQDTQGLDMLEVESRTSDMSRKDENSPPTEQSNLTSEIQDQEKSPDSFHRAAQNMSCYILEGDTMVVHSQMKEVKKPLDTIASSSRAEASPNCKNINVPILPQEMGDVIESTRTFEKARNNSKEDEKIHGHNYTSGVVSDMADSNPATAGKGKAEKGKKNGFDWDSLRRDATAGKGKKNEFDWDSLRRDVQVDGKKPERPAHTRDSLDWEAVRHAKASDIAETIKERGMNNVLAGRIKDLLDRLVKDHGSTDMEWLRDIPPDKAKEYLLSFRGLGLKSVECVRLLTLHHMAFPVDTNVGRIAVRLGWVPLQPLPESLQLHLLELYPILESIQQYLWPRLCKLDQKTLYELHYHMITFGKVFCTKRQPNCNACPLRGECRHFASAFASARFALPGPEEKSIVPASGNTTPPVNPRVDSNLLPSTASWDSHIPHSNSASWNNHNPHSNSASWNSHNPHSNSESYASAIVQGPSFPLSLSVPETVHLERKSINSICEPIIEVPASPEQEPQNDQALCDIEDAFYEDPNEIPTINLNMKEFTETLQNFMLQETGMSNALVALTAEAASIPTPKLKNINRLRTEHHVYELPDTHPLLQGLEKREPDDPCSYLLAIWTPGETADSIDPPARRCSFDDPNMLCNEETCCYCSSQREADSQIVRGTLLIPTRTAMRGSFPLNGTYFQVNEVFADHDSSLNPIAVPRSWLWNLPRRTVYFGTSIPTIFKGLNTEDIQHCFWRVKQLAGYVCVRGFDQKTRAPRPLMARLHFPASRIQRGAKGKVYDE</sequence>
<evidence type="ECO:0000256" key="5">
    <source>
        <dbReference type="ARBA" id="ARBA00022723"/>
    </source>
</evidence>
<evidence type="ECO:0000259" key="11">
    <source>
        <dbReference type="SMART" id="SM00478"/>
    </source>
</evidence>
<dbReference type="InterPro" id="IPR011257">
    <property type="entry name" value="DNA_glycosylase"/>
</dbReference>
<feature type="compositionally biased region" description="Basic and acidic residues" evidence="10">
    <location>
        <begin position="1316"/>
        <end position="1330"/>
    </location>
</feature>
<feature type="compositionally biased region" description="Polar residues" evidence="10">
    <location>
        <begin position="592"/>
        <end position="613"/>
    </location>
</feature>
<dbReference type="InterPro" id="IPR023170">
    <property type="entry name" value="HhH_base_excis_C"/>
</dbReference>
<evidence type="ECO:0000256" key="7">
    <source>
        <dbReference type="ARBA" id="ARBA00023014"/>
    </source>
</evidence>
<keyword evidence="8" id="KW-0238">DNA-binding</keyword>
<feature type="domain" description="HhH-GPD" evidence="11">
    <location>
        <begin position="1352"/>
        <end position="1504"/>
    </location>
</feature>
<dbReference type="InterPro" id="IPR044811">
    <property type="entry name" value="DME/ROS1"/>
</dbReference>
<feature type="region of interest" description="Disordered" evidence="10">
    <location>
        <begin position="1561"/>
        <end position="1582"/>
    </location>
</feature>
<proteinExistence type="inferred from homology"/>
<feature type="compositionally biased region" description="Low complexity" evidence="10">
    <location>
        <begin position="1060"/>
        <end position="1075"/>
    </location>
</feature>
<dbReference type="GO" id="GO:0005634">
    <property type="term" value="C:nucleus"/>
    <property type="evidence" value="ECO:0007669"/>
    <property type="project" value="UniProtKB-SubCell"/>
</dbReference>
<organism evidence="12 13">
    <name type="scientific">Saponaria officinalis</name>
    <name type="common">Common soapwort</name>
    <name type="synonym">Lychnis saponaria</name>
    <dbReference type="NCBI Taxonomy" id="3572"/>
    <lineage>
        <taxon>Eukaryota</taxon>
        <taxon>Viridiplantae</taxon>
        <taxon>Streptophyta</taxon>
        <taxon>Embryophyta</taxon>
        <taxon>Tracheophyta</taxon>
        <taxon>Spermatophyta</taxon>
        <taxon>Magnoliopsida</taxon>
        <taxon>eudicotyledons</taxon>
        <taxon>Gunneridae</taxon>
        <taxon>Pentapetalae</taxon>
        <taxon>Caryophyllales</taxon>
        <taxon>Caryophyllaceae</taxon>
        <taxon>Caryophylleae</taxon>
        <taxon>Saponaria</taxon>
    </lineage>
</organism>
<feature type="compositionally biased region" description="Basic and acidic residues" evidence="10">
    <location>
        <begin position="384"/>
        <end position="407"/>
    </location>
</feature>
<feature type="region of interest" description="Disordered" evidence="10">
    <location>
        <begin position="1051"/>
        <end position="1075"/>
    </location>
</feature>
<dbReference type="InterPro" id="IPR028924">
    <property type="entry name" value="Perm-CXXC"/>
</dbReference>
<dbReference type="SMART" id="SM00525">
    <property type="entry name" value="FES"/>
    <property type="match status" value="1"/>
</dbReference>
<dbReference type="PANTHER" id="PTHR46213:SF13">
    <property type="entry name" value="DEMETER-LIKE PROTEIN 2-RELATED"/>
    <property type="match status" value="1"/>
</dbReference>
<evidence type="ECO:0000256" key="1">
    <source>
        <dbReference type="ARBA" id="ARBA00001966"/>
    </source>
</evidence>
<feature type="compositionally biased region" description="Polar residues" evidence="10">
    <location>
        <begin position="1190"/>
        <end position="1202"/>
    </location>
</feature>
<dbReference type="InterPro" id="IPR028925">
    <property type="entry name" value="RRM_DME"/>
</dbReference>
<keyword evidence="4" id="KW-0004">4Fe-4S</keyword>
<feature type="region of interest" description="Disordered" evidence="10">
    <location>
        <begin position="1599"/>
        <end position="1625"/>
    </location>
</feature>
<evidence type="ECO:0000256" key="4">
    <source>
        <dbReference type="ARBA" id="ARBA00022485"/>
    </source>
</evidence>
<comment type="cofactor">
    <cofactor evidence="1">
        <name>[4Fe-4S] cluster</name>
        <dbReference type="ChEBI" id="CHEBI:49883"/>
    </cofactor>
</comment>
<protein>
    <recommendedName>
        <fullName evidence="11">HhH-GPD domain-containing protein</fullName>
    </recommendedName>
</protein>
<dbReference type="InterPro" id="IPR003651">
    <property type="entry name" value="Endonuclease3_FeS-loop_motif"/>
</dbReference>
<comment type="caution">
    <text evidence="12">The sequence shown here is derived from an EMBL/GenBank/DDBJ whole genome shotgun (WGS) entry which is preliminary data.</text>
</comment>
<comment type="subcellular location">
    <subcellularLocation>
        <location evidence="2">Nucleus</location>
    </subcellularLocation>
</comment>
<dbReference type="GO" id="GO:0003906">
    <property type="term" value="F:DNA-(apurinic or apyrimidinic site) endonuclease activity"/>
    <property type="evidence" value="ECO:0007669"/>
    <property type="project" value="UniProtKB-ARBA"/>
</dbReference>
<keyword evidence="9" id="KW-0539">Nucleus</keyword>
<feature type="region of interest" description="Disordered" evidence="10">
    <location>
        <begin position="294"/>
        <end position="448"/>
    </location>
</feature>
<dbReference type="PANTHER" id="PTHR46213">
    <property type="entry name" value="TRANSCRIPTIONAL ACTIVATOR DEMETER"/>
    <property type="match status" value="1"/>
</dbReference>
<feature type="region of interest" description="Disordered" evidence="10">
    <location>
        <begin position="1282"/>
        <end position="1330"/>
    </location>
</feature>
<evidence type="ECO:0000256" key="8">
    <source>
        <dbReference type="ARBA" id="ARBA00023125"/>
    </source>
</evidence>
<keyword evidence="6" id="KW-0408">Iron</keyword>
<feature type="compositionally biased region" description="Basic and acidic residues" evidence="10">
    <location>
        <begin position="700"/>
        <end position="710"/>
    </location>
</feature>
<dbReference type="GO" id="GO:0046872">
    <property type="term" value="F:metal ion binding"/>
    <property type="evidence" value="ECO:0007669"/>
    <property type="project" value="UniProtKB-KW"/>
</dbReference>
<keyword evidence="7" id="KW-0411">Iron-sulfur</keyword>
<dbReference type="GO" id="GO:0019104">
    <property type="term" value="F:DNA N-glycosylase activity"/>
    <property type="evidence" value="ECO:0007669"/>
    <property type="project" value="InterPro"/>
</dbReference>
<feature type="compositionally biased region" description="Polar residues" evidence="10">
    <location>
        <begin position="417"/>
        <end position="441"/>
    </location>
</feature>
<dbReference type="Pfam" id="PF15628">
    <property type="entry name" value="RRM_DME"/>
    <property type="match status" value="1"/>
</dbReference>